<reference evidence="10" key="1">
    <citation type="submission" date="2016-10" db="EMBL/GenBank/DDBJ databases">
        <authorList>
            <person name="Varghese N."/>
            <person name="Submissions S."/>
        </authorList>
    </citation>
    <scope>NUCLEOTIDE SEQUENCE [LARGE SCALE GENOMIC DNA]</scope>
    <source>
        <strain evidence="10">DSM 44771</strain>
    </source>
</reference>
<dbReference type="PANTHER" id="PTHR14969:SF62">
    <property type="entry name" value="DECAPRENYLPHOSPHORYL-5-PHOSPHORIBOSE PHOSPHATASE RV3807C-RELATED"/>
    <property type="match status" value="1"/>
</dbReference>
<proteinExistence type="predicted"/>
<evidence type="ECO:0000256" key="3">
    <source>
        <dbReference type="ARBA" id="ARBA00022692"/>
    </source>
</evidence>
<evidence type="ECO:0000256" key="4">
    <source>
        <dbReference type="ARBA" id="ARBA00022801"/>
    </source>
</evidence>
<dbReference type="STRING" id="95161.SAMN05660874_01346"/>
<keyword evidence="10" id="KW-1185">Reference proteome</keyword>
<dbReference type="EMBL" id="FOZX01000001">
    <property type="protein sequence ID" value="SFS46817.1"/>
    <property type="molecule type" value="Genomic_DNA"/>
</dbReference>
<dbReference type="SMART" id="SM00014">
    <property type="entry name" value="acidPPc"/>
    <property type="match status" value="1"/>
</dbReference>
<gene>
    <name evidence="9" type="ORF">SAMN05660874_01346</name>
</gene>
<evidence type="ECO:0000256" key="5">
    <source>
        <dbReference type="ARBA" id="ARBA00022989"/>
    </source>
</evidence>
<keyword evidence="5 7" id="KW-1133">Transmembrane helix</keyword>
<evidence type="ECO:0000256" key="1">
    <source>
        <dbReference type="ARBA" id="ARBA00004651"/>
    </source>
</evidence>
<accession>A0A1I6Q2Y2</accession>
<feature type="domain" description="Phosphatidic acid phosphatase type 2/haloperoxidase" evidence="8">
    <location>
        <begin position="57"/>
        <end position="167"/>
    </location>
</feature>
<protein>
    <submittedName>
        <fullName evidence="9">Undecaprenyl-diphosphatase</fullName>
    </submittedName>
</protein>
<keyword evidence="3 7" id="KW-0812">Transmembrane</keyword>
<feature type="transmembrane region" description="Helical" evidence="7">
    <location>
        <begin position="126"/>
        <end position="146"/>
    </location>
</feature>
<dbReference type="Gene3D" id="1.20.144.10">
    <property type="entry name" value="Phosphatidic acid phosphatase type 2/haloperoxidase"/>
    <property type="match status" value="1"/>
</dbReference>
<name>A0A1I6Q2Y2_9PSEU</name>
<feature type="transmembrane region" description="Helical" evidence="7">
    <location>
        <begin position="24"/>
        <end position="48"/>
    </location>
</feature>
<evidence type="ECO:0000256" key="7">
    <source>
        <dbReference type="SAM" id="Phobius"/>
    </source>
</evidence>
<dbReference type="PANTHER" id="PTHR14969">
    <property type="entry name" value="SPHINGOSINE-1-PHOSPHATE PHOSPHOHYDROLASE"/>
    <property type="match status" value="1"/>
</dbReference>
<organism evidence="9 10">
    <name type="scientific">Saccharopolyspora flava</name>
    <dbReference type="NCBI Taxonomy" id="95161"/>
    <lineage>
        <taxon>Bacteria</taxon>
        <taxon>Bacillati</taxon>
        <taxon>Actinomycetota</taxon>
        <taxon>Actinomycetes</taxon>
        <taxon>Pseudonocardiales</taxon>
        <taxon>Pseudonocardiaceae</taxon>
        <taxon>Saccharopolyspora</taxon>
    </lineage>
</organism>
<dbReference type="Proteomes" id="UP000198852">
    <property type="component" value="Unassembled WGS sequence"/>
</dbReference>
<evidence type="ECO:0000256" key="2">
    <source>
        <dbReference type="ARBA" id="ARBA00022475"/>
    </source>
</evidence>
<dbReference type="InterPro" id="IPR036938">
    <property type="entry name" value="PAP2/HPO_sf"/>
</dbReference>
<feature type="transmembrane region" description="Helical" evidence="7">
    <location>
        <begin position="152"/>
        <end position="170"/>
    </location>
</feature>
<keyword evidence="4" id="KW-0378">Hydrolase</keyword>
<dbReference type="GO" id="GO:0005886">
    <property type="term" value="C:plasma membrane"/>
    <property type="evidence" value="ECO:0007669"/>
    <property type="project" value="UniProtKB-SubCell"/>
</dbReference>
<dbReference type="SUPFAM" id="SSF48317">
    <property type="entry name" value="Acid phosphatase/Vanadium-dependent haloperoxidase"/>
    <property type="match status" value="1"/>
</dbReference>
<dbReference type="AlphaFoldDB" id="A0A1I6Q2Y2"/>
<sequence>MGGVEHSTDWYGIVAGWGVASPGWVQAVALVLTDALLLAFIPVAGIVWWRVDRRARAALAILLSGGAAWVLTDPVKDVVRQLRPCRTLPVRTVEHCSEVGVFSFPSGHSAAAAAFAVTVAVLWRRVAAIVAAVAVLEAFLRVYLGVHYPHDVLAGLLFGAVIGAFAAVAAKPGAKRPPAVAETAAVPGR</sequence>
<evidence type="ECO:0000259" key="8">
    <source>
        <dbReference type="SMART" id="SM00014"/>
    </source>
</evidence>
<dbReference type="Pfam" id="PF01569">
    <property type="entry name" value="PAP2"/>
    <property type="match status" value="1"/>
</dbReference>
<dbReference type="InterPro" id="IPR000326">
    <property type="entry name" value="PAP2/HPO"/>
</dbReference>
<keyword evidence="2" id="KW-1003">Cell membrane</keyword>
<evidence type="ECO:0000313" key="10">
    <source>
        <dbReference type="Proteomes" id="UP000198852"/>
    </source>
</evidence>
<keyword evidence="6 7" id="KW-0472">Membrane</keyword>
<comment type="subcellular location">
    <subcellularLocation>
        <location evidence="1">Cell membrane</location>
        <topology evidence="1">Multi-pass membrane protein</topology>
    </subcellularLocation>
</comment>
<evidence type="ECO:0000313" key="9">
    <source>
        <dbReference type="EMBL" id="SFS46817.1"/>
    </source>
</evidence>
<evidence type="ECO:0000256" key="6">
    <source>
        <dbReference type="ARBA" id="ARBA00023136"/>
    </source>
</evidence>
<dbReference type="GO" id="GO:0016787">
    <property type="term" value="F:hydrolase activity"/>
    <property type="evidence" value="ECO:0007669"/>
    <property type="project" value="UniProtKB-KW"/>
</dbReference>